<evidence type="ECO:0000256" key="4">
    <source>
        <dbReference type="ARBA" id="ARBA00022670"/>
    </source>
</evidence>
<keyword evidence="7 17" id="KW-0378">Hydrolase</keyword>
<keyword evidence="20" id="KW-1185">Reference proteome</keyword>
<keyword evidence="9" id="KW-0130">Cell adhesion</keyword>
<keyword evidence="4 17" id="KW-0645">Protease</keyword>
<dbReference type="EC" id="3.4.24.-" evidence="17"/>
<evidence type="ECO:0000256" key="8">
    <source>
        <dbReference type="ARBA" id="ARBA00022833"/>
    </source>
</evidence>
<dbReference type="GO" id="GO:0006508">
    <property type="term" value="P:proteolysis"/>
    <property type="evidence" value="ECO:0007669"/>
    <property type="project" value="UniProtKB-KW"/>
</dbReference>
<dbReference type="InterPro" id="IPR001577">
    <property type="entry name" value="Peptidase_M8"/>
</dbReference>
<dbReference type="GO" id="GO:0046872">
    <property type="term" value="F:metal ion binding"/>
    <property type="evidence" value="ECO:0007669"/>
    <property type="project" value="UniProtKB-KW"/>
</dbReference>
<evidence type="ECO:0000256" key="1">
    <source>
        <dbReference type="ARBA" id="ARBA00001249"/>
    </source>
</evidence>
<evidence type="ECO:0000256" key="7">
    <source>
        <dbReference type="ARBA" id="ARBA00022801"/>
    </source>
</evidence>
<evidence type="ECO:0000256" key="12">
    <source>
        <dbReference type="ARBA" id="ARBA00023145"/>
    </source>
</evidence>
<feature type="compositionally biased region" description="Polar residues" evidence="18">
    <location>
        <begin position="535"/>
        <end position="547"/>
    </location>
</feature>
<proteinExistence type="inferred from homology"/>
<dbReference type="GeneID" id="39988038"/>
<organism evidence="19 20">
    <name type="scientific">Trypanosoma theileri</name>
    <dbReference type="NCBI Taxonomy" id="67003"/>
    <lineage>
        <taxon>Eukaryota</taxon>
        <taxon>Discoba</taxon>
        <taxon>Euglenozoa</taxon>
        <taxon>Kinetoplastea</taxon>
        <taxon>Metakinetoplastina</taxon>
        <taxon>Trypanosomatida</taxon>
        <taxon>Trypanosomatidae</taxon>
        <taxon>Trypanosoma</taxon>
    </lineage>
</organism>
<evidence type="ECO:0000256" key="2">
    <source>
        <dbReference type="ARBA" id="ARBA00004370"/>
    </source>
</evidence>
<feature type="compositionally biased region" description="Basic and acidic residues" evidence="18">
    <location>
        <begin position="549"/>
        <end position="562"/>
    </location>
</feature>
<feature type="region of interest" description="Disordered" evidence="18">
    <location>
        <begin position="527"/>
        <end position="643"/>
    </location>
</feature>
<accession>A0A1X0NPW0</accession>
<dbReference type="OrthoDB" id="527990at2759"/>
<feature type="binding site" evidence="16">
    <location>
        <position position="286"/>
    </location>
    <ligand>
        <name>Zn(2+)</name>
        <dbReference type="ChEBI" id="CHEBI:29105"/>
        <note>catalytic</note>
    </ligand>
</feature>
<keyword evidence="10 16" id="KW-0482">Metalloprotease</keyword>
<comment type="similarity">
    <text evidence="3 17">Belongs to the peptidase M8 family.</text>
</comment>
<evidence type="ECO:0000256" key="11">
    <source>
        <dbReference type="ARBA" id="ARBA00023136"/>
    </source>
</evidence>
<evidence type="ECO:0000256" key="18">
    <source>
        <dbReference type="SAM" id="MobiDB-lite"/>
    </source>
</evidence>
<dbReference type="Gene3D" id="3.10.170.20">
    <property type="match status" value="1"/>
</dbReference>
<feature type="non-terminal residue" evidence="19">
    <location>
        <position position="643"/>
    </location>
</feature>
<feature type="chain" id="PRO_5023975274" description="Leishmanolysin-like peptidase" evidence="17">
    <location>
        <begin position="29"/>
        <end position="643"/>
    </location>
</feature>
<keyword evidence="8 16" id="KW-0862">Zinc</keyword>
<keyword evidence="13" id="KW-1015">Disulfide bond</keyword>
<dbReference type="Gene3D" id="3.90.132.10">
    <property type="entry name" value="Leishmanolysin , domain 2"/>
    <property type="match status" value="1"/>
</dbReference>
<name>A0A1X0NPW0_9TRYP</name>
<keyword evidence="14" id="KW-0325">Glycoprotein</keyword>
<dbReference type="SUPFAM" id="SSF55486">
    <property type="entry name" value="Metalloproteases ('zincins'), catalytic domain"/>
    <property type="match status" value="1"/>
</dbReference>
<keyword evidence="6 17" id="KW-0732">Signal</keyword>
<dbReference type="PANTHER" id="PTHR10942">
    <property type="entry name" value="LEISHMANOLYSIN-LIKE PEPTIDASE"/>
    <property type="match status" value="1"/>
</dbReference>
<dbReference type="PANTHER" id="PTHR10942:SF0">
    <property type="entry name" value="LEISHMANOLYSIN-LIKE PEPTIDASE"/>
    <property type="match status" value="1"/>
</dbReference>
<feature type="binding site" evidence="16">
    <location>
        <position position="218"/>
    </location>
    <ligand>
        <name>Zn(2+)</name>
        <dbReference type="ChEBI" id="CHEBI:29105"/>
        <note>catalytic</note>
    </ligand>
</feature>
<comment type="caution">
    <text evidence="19">The sequence shown here is derived from an EMBL/GenBank/DDBJ whole genome shotgun (WGS) entry which is preliminary data.</text>
</comment>
<dbReference type="GO" id="GO:0005737">
    <property type="term" value="C:cytoplasm"/>
    <property type="evidence" value="ECO:0007669"/>
    <property type="project" value="TreeGrafter"/>
</dbReference>
<evidence type="ECO:0000313" key="19">
    <source>
        <dbReference type="EMBL" id="ORC86219.1"/>
    </source>
</evidence>
<evidence type="ECO:0000256" key="17">
    <source>
        <dbReference type="RuleBase" id="RU366077"/>
    </source>
</evidence>
<protein>
    <recommendedName>
        <fullName evidence="17">Leishmanolysin-like peptidase</fullName>
        <ecNumber evidence="17">3.4.24.-</ecNumber>
    </recommendedName>
</protein>
<evidence type="ECO:0000256" key="6">
    <source>
        <dbReference type="ARBA" id="ARBA00022729"/>
    </source>
</evidence>
<dbReference type="AlphaFoldDB" id="A0A1X0NPW0"/>
<dbReference type="Pfam" id="PF01457">
    <property type="entry name" value="Peptidase_M8"/>
    <property type="match status" value="1"/>
</dbReference>
<evidence type="ECO:0000256" key="3">
    <source>
        <dbReference type="ARBA" id="ARBA00005860"/>
    </source>
</evidence>
<keyword evidence="5 16" id="KW-0479">Metal-binding</keyword>
<dbReference type="Gene3D" id="2.30.34.10">
    <property type="entry name" value="Leishmanolysin domain 4"/>
    <property type="match status" value="1"/>
</dbReference>
<evidence type="ECO:0000256" key="14">
    <source>
        <dbReference type="ARBA" id="ARBA00023180"/>
    </source>
</evidence>
<evidence type="ECO:0000256" key="10">
    <source>
        <dbReference type="ARBA" id="ARBA00023049"/>
    </source>
</evidence>
<dbReference type="Proteomes" id="UP000192257">
    <property type="component" value="Unassembled WGS sequence"/>
</dbReference>
<comment type="subcellular location">
    <subcellularLocation>
        <location evidence="2">Membrane</location>
    </subcellularLocation>
</comment>
<feature type="compositionally biased region" description="Basic and acidic residues" evidence="18">
    <location>
        <begin position="609"/>
        <end position="623"/>
    </location>
</feature>
<feature type="compositionally biased region" description="Polar residues" evidence="18">
    <location>
        <begin position="593"/>
        <end position="607"/>
    </location>
</feature>
<dbReference type="PRINTS" id="PR00782">
    <property type="entry name" value="LSHMANOLYSIN"/>
</dbReference>
<comment type="catalytic activity">
    <reaction evidence="1">
        <text>Preference for hydrophobic residues at P1 and P1' and basic residues at P2' and P3'. A model nonapeptide is cleaved at -Ala-Tyr-|-Leu-Lys-Lys-.</text>
        <dbReference type="EC" id="3.4.24.36"/>
    </reaction>
</comment>
<dbReference type="Gene3D" id="2.10.55.10">
    <property type="entry name" value="Leishmanolysin domain 3"/>
    <property type="match status" value="1"/>
</dbReference>
<sequence>MEKYFMRHLLYPVLLLFLLLCCAGTSFAAVVQHLPQRGESALHAYTVTEDDKNGKHWKPIHIEVSAEGVNNVLRDCDRKRALAEQLKGTGTRRYDDSVFCDNKTGITDEKKELLLNKLLLAAIKLHTDRLNIEQKEGEVVVSTSTINSFSGECGVIKAWEHKKSFSKADFVLFVGPDESEMSTIVCSQDLEERPTSALIKFVPKDIVDTRHFIRTAAHEIAHGLGFEVTRMRKLKLIKYGALRGKGKVTAVDSEIMQEMMREHYDCHLDITGMYMEDEGDGRRKLHWERRIAKDELMSPYTEEPSGMYYTNLTLAAFHSMPFYKAHFNMAEPMSWGKKSGCDLLHNTCTGGNDELMNHTSMFCKENEPVLQCTSDRFALGMCSSISVLDTLPEVYSYFTKTAGQNEMTNGCPIIKPLKKTTCENGDVALMPGSIVSKMSRCLNVKEPEFSEGVQKNGVTVKGICAKVKCENGKVSVQYKEDTTEWIECSGENATIEMKDSKFKGVNIVCPKYEEVCTGLNETDLPTIEYDEKNNDNSNASEIPSPNVDSAEKNDPSETEKAPQTEGSNPQEKPSQDEVTQNAEIPSKEGGSSKPESPDNNDTTNIENGQDDHNTGKDSTDSKVENTNSPTGVISGKDTDNSII</sequence>
<feature type="signal peptide" evidence="17">
    <location>
        <begin position="1"/>
        <end position="28"/>
    </location>
</feature>
<feature type="active site" evidence="15">
    <location>
        <position position="219"/>
    </location>
</feature>
<evidence type="ECO:0000256" key="16">
    <source>
        <dbReference type="PIRSR" id="PIRSR601577-2"/>
    </source>
</evidence>
<dbReference type="GO" id="GO:0007155">
    <property type="term" value="P:cell adhesion"/>
    <property type="evidence" value="ECO:0007669"/>
    <property type="project" value="UniProtKB-KW"/>
</dbReference>
<feature type="binding site" evidence="16">
    <location>
        <position position="222"/>
    </location>
    <ligand>
        <name>Zn(2+)</name>
        <dbReference type="ChEBI" id="CHEBI:29105"/>
        <note>catalytic</note>
    </ligand>
</feature>
<evidence type="ECO:0000256" key="9">
    <source>
        <dbReference type="ARBA" id="ARBA00022889"/>
    </source>
</evidence>
<feature type="compositionally biased region" description="Polar residues" evidence="18">
    <location>
        <begin position="564"/>
        <end position="583"/>
    </location>
</feature>
<dbReference type="EMBL" id="NBCO01000029">
    <property type="protein sequence ID" value="ORC86219.1"/>
    <property type="molecule type" value="Genomic_DNA"/>
</dbReference>
<evidence type="ECO:0000313" key="20">
    <source>
        <dbReference type="Proteomes" id="UP000192257"/>
    </source>
</evidence>
<dbReference type="GO" id="GO:0004222">
    <property type="term" value="F:metalloendopeptidase activity"/>
    <property type="evidence" value="ECO:0007669"/>
    <property type="project" value="UniProtKB-UniRule"/>
</dbReference>
<dbReference type="RefSeq" id="XP_028880285.1">
    <property type="nucleotide sequence ID" value="XM_029028258.1"/>
</dbReference>
<gene>
    <name evidence="19" type="ORF">TM35_000291010</name>
</gene>
<evidence type="ECO:0000256" key="15">
    <source>
        <dbReference type="PIRSR" id="PIRSR601577-1"/>
    </source>
</evidence>
<evidence type="ECO:0000256" key="13">
    <source>
        <dbReference type="ARBA" id="ARBA00023157"/>
    </source>
</evidence>
<keyword evidence="12" id="KW-0865">Zymogen</keyword>
<reference evidence="19 20" key="1">
    <citation type="submission" date="2017-03" db="EMBL/GenBank/DDBJ databases">
        <title>An alternative strategy for trypanosome survival in the mammalian bloodstream revealed through genome and transcriptome analysis of the ubiquitous bovine parasite Trypanosoma (Megatrypanum) theileri.</title>
        <authorList>
            <person name="Kelly S."/>
            <person name="Ivens A."/>
            <person name="Mott A."/>
            <person name="O'Neill E."/>
            <person name="Emms D."/>
            <person name="Macleod O."/>
            <person name="Voorheis P."/>
            <person name="Matthews J."/>
            <person name="Matthews K."/>
            <person name="Carrington M."/>
        </authorList>
    </citation>
    <scope>NUCLEOTIDE SEQUENCE [LARGE SCALE GENOMIC DNA]</scope>
    <source>
        <strain evidence="19">Edinburgh</strain>
    </source>
</reference>
<comment type="cofactor">
    <cofactor evidence="16 17">
        <name>Zn(2+)</name>
        <dbReference type="ChEBI" id="CHEBI:29105"/>
    </cofactor>
    <text evidence="16 17">Binds 1 zinc ion per subunit.</text>
</comment>
<dbReference type="VEuPathDB" id="TriTrypDB:TM35_000291010"/>
<evidence type="ECO:0000256" key="5">
    <source>
        <dbReference type="ARBA" id="ARBA00022723"/>
    </source>
</evidence>
<keyword evidence="11" id="KW-0472">Membrane</keyword>
<dbReference type="GO" id="GO:0016020">
    <property type="term" value="C:membrane"/>
    <property type="evidence" value="ECO:0007669"/>
    <property type="project" value="UniProtKB-SubCell"/>
</dbReference>